<dbReference type="AlphaFoldDB" id="A0A0S3SBD3"/>
<name>A0A0S3SBD3_PHAAN</name>
<gene>
    <name evidence="1" type="primary">Vigan.06G128100</name>
    <name evidence="1" type="ORF">VIGAN_06128100</name>
</gene>
<evidence type="ECO:0000313" key="2">
    <source>
        <dbReference type="Proteomes" id="UP000291084"/>
    </source>
</evidence>
<reference evidence="1 2" key="1">
    <citation type="journal article" date="2015" name="Sci. Rep.">
        <title>The power of single molecule real-time sequencing technology in the de novo assembly of a eukaryotic genome.</title>
        <authorList>
            <person name="Sakai H."/>
            <person name="Naito K."/>
            <person name="Ogiso-Tanaka E."/>
            <person name="Takahashi Y."/>
            <person name="Iseki K."/>
            <person name="Muto C."/>
            <person name="Satou K."/>
            <person name="Teruya K."/>
            <person name="Shiroma A."/>
            <person name="Shimoji M."/>
            <person name="Hirano T."/>
            <person name="Itoh T."/>
            <person name="Kaga A."/>
            <person name="Tomooka N."/>
        </authorList>
    </citation>
    <scope>NUCLEOTIDE SEQUENCE [LARGE SCALE GENOMIC DNA]</scope>
    <source>
        <strain evidence="2">cv. Shumari</strain>
    </source>
</reference>
<protein>
    <recommendedName>
        <fullName evidence="3">Retrotransposon gag domain-containing protein</fullName>
    </recommendedName>
</protein>
<dbReference type="PANTHER" id="PTHR35317">
    <property type="entry name" value="OS04G0629600 PROTEIN"/>
    <property type="match status" value="1"/>
</dbReference>
<dbReference type="OrthoDB" id="1688860at2759"/>
<dbReference type="Proteomes" id="UP000291084">
    <property type="component" value="Chromosome 6"/>
</dbReference>
<proteinExistence type="predicted"/>
<evidence type="ECO:0008006" key="3">
    <source>
        <dbReference type="Google" id="ProtNLM"/>
    </source>
</evidence>
<dbReference type="Pfam" id="PF14223">
    <property type="entry name" value="Retrotran_gag_2"/>
    <property type="match status" value="1"/>
</dbReference>
<dbReference type="PANTHER" id="PTHR35317:SF35">
    <property type="entry name" value="DUF4219 DOMAIN-CONTAINING PROTEIN"/>
    <property type="match status" value="1"/>
</dbReference>
<sequence>MLLHQCISPTIFQKVSKATTAKEVWDILQDGYGNSDKVKKIRLQSLQRQYELLCMREQETVVEYIGRIQVVVNVMRACDKIVKYKKIVEKILQTLTPQYDHIVVAIEECKDLEVMKVEELQNSLEAHE</sequence>
<accession>A0A0S3SBD3</accession>
<evidence type="ECO:0000313" key="1">
    <source>
        <dbReference type="EMBL" id="BAT90103.1"/>
    </source>
</evidence>
<organism evidence="1 2">
    <name type="scientific">Vigna angularis var. angularis</name>
    <dbReference type="NCBI Taxonomy" id="157739"/>
    <lineage>
        <taxon>Eukaryota</taxon>
        <taxon>Viridiplantae</taxon>
        <taxon>Streptophyta</taxon>
        <taxon>Embryophyta</taxon>
        <taxon>Tracheophyta</taxon>
        <taxon>Spermatophyta</taxon>
        <taxon>Magnoliopsida</taxon>
        <taxon>eudicotyledons</taxon>
        <taxon>Gunneridae</taxon>
        <taxon>Pentapetalae</taxon>
        <taxon>rosids</taxon>
        <taxon>fabids</taxon>
        <taxon>Fabales</taxon>
        <taxon>Fabaceae</taxon>
        <taxon>Papilionoideae</taxon>
        <taxon>50 kb inversion clade</taxon>
        <taxon>NPAAA clade</taxon>
        <taxon>indigoferoid/millettioid clade</taxon>
        <taxon>Phaseoleae</taxon>
        <taxon>Vigna</taxon>
    </lineage>
</organism>
<dbReference type="EMBL" id="AP015039">
    <property type="protein sequence ID" value="BAT90103.1"/>
    <property type="molecule type" value="Genomic_DNA"/>
</dbReference>
<keyword evidence="2" id="KW-1185">Reference proteome</keyword>